<reference evidence="9" key="1">
    <citation type="journal article" date="2016" name="Nature">
        <title>The genome of the seagrass Zostera marina reveals angiosperm adaptation to the sea.</title>
        <authorList>
            <person name="Olsen J.L."/>
            <person name="Rouze P."/>
            <person name="Verhelst B."/>
            <person name="Lin Y.-C."/>
            <person name="Bayer T."/>
            <person name="Collen J."/>
            <person name="Dattolo E."/>
            <person name="De Paoli E."/>
            <person name="Dittami S."/>
            <person name="Maumus F."/>
            <person name="Michel G."/>
            <person name="Kersting A."/>
            <person name="Lauritano C."/>
            <person name="Lohaus R."/>
            <person name="Toepel M."/>
            <person name="Tonon T."/>
            <person name="Vanneste K."/>
            <person name="Amirebrahimi M."/>
            <person name="Brakel J."/>
            <person name="Bostroem C."/>
            <person name="Chovatia M."/>
            <person name="Grimwood J."/>
            <person name="Jenkins J.W."/>
            <person name="Jueterbock A."/>
            <person name="Mraz A."/>
            <person name="Stam W.T."/>
            <person name="Tice H."/>
            <person name="Bornberg-Bauer E."/>
            <person name="Green P.J."/>
            <person name="Pearson G.A."/>
            <person name="Procaccini G."/>
            <person name="Duarte C.M."/>
            <person name="Schmutz J."/>
            <person name="Reusch T.B.H."/>
            <person name="Van de Peer Y."/>
        </authorList>
    </citation>
    <scope>NUCLEOTIDE SEQUENCE [LARGE SCALE GENOMIC DNA]</scope>
    <source>
        <strain evidence="9">cv. Finnish</strain>
    </source>
</reference>
<evidence type="ECO:0000256" key="1">
    <source>
        <dbReference type="ARBA" id="ARBA00004141"/>
    </source>
</evidence>
<accession>A0A0K9NS81</accession>
<name>A0A0K9NS81_ZOSMR</name>
<dbReference type="EMBL" id="LFYR01001858">
    <property type="protein sequence ID" value="KMZ58855.1"/>
    <property type="molecule type" value="Genomic_DNA"/>
</dbReference>
<sequence length="238" mass="25952">MTVEAAVGYALIALGPALSIFVTSISKKPFLILTVLSSTLFWLITLIVLSAAWRIFLPLPSTVLWPYGSLVITSVCLQEGSRILFWKLYKQASRPRLFLIDKMQIALAGGLGHGVAHGVFFCLSLLTPAFGPATFYSDKCSKMPIFLVSAIMSLGFLLIHTCSMVVAFNGFAEGKKTDRLFAPMVHLVAAMTTLVNLAQGGCIVGIPLLCVVTIFALQHCWHVVLRRLTENSNTQFIS</sequence>
<dbReference type="STRING" id="29655.A0A0K9NS81"/>
<feature type="transmembrane region" description="Helical" evidence="7">
    <location>
        <begin position="146"/>
        <end position="168"/>
    </location>
</feature>
<feature type="transmembrane region" description="Helical" evidence="7">
    <location>
        <begin position="204"/>
        <end position="225"/>
    </location>
</feature>
<comment type="subcellular location">
    <subcellularLocation>
        <location evidence="1">Membrane</location>
        <topology evidence="1">Multi-pass membrane protein</topology>
    </subcellularLocation>
</comment>
<comment type="similarity">
    <text evidence="2">Belongs to the APH-1 family.</text>
</comment>
<dbReference type="GO" id="GO:0007219">
    <property type="term" value="P:Notch signaling pathway"/>
    <property type="evidence" value="ECO:0007669"/>
    <property type="project" value="UniProtKB-KW"/>
</dbReference>
<dbReference type="Pfam" id="PF06105">
    <property type="entry name" value="Aph-1"/>
    <property type="match status" value="1"/>
</dbReference>
<evidence type="ECO:0000256" key="4">
    <source>
        <dbReference type="ARBA" id="ARBA00022976"/>
    </source>
</evidence>
<dbReference type="GO" id="GO:0005783">
    <property type="term" value="C:endoplasmic reticulum"/>
    <property type="evidence" value="ECO:0000318"/>
    <property type="project" value="GO_Central"/>
</dbReference>
<evidence type="ECO:0000256" key="3">
    <source>
        <dbReference type="ARBA" id="ARBA00022692"/>
    </source>
</evidence>
<dbReference type="OMA" id="DTNNYLH"/>
<dbReference type="OrthoDB" id="6507463at2759"/>
<comment type="caution">
    <text evidence="8">The sequence shown here is derived from an EMBL/GenBank/DDBJ whole genome shotgun (WGS) entry which is preliminary data.</text>
</comment>
<proteinExistence type="inferred from homology"/>
<gene>
    <name evidence="8" type="ORF">ZOSMA_72G00170</name>
</gene>
<dbReference type="GO" id="GO:0070765">
    <property type="term" value="C:gamma-secretase complex"/>
    <property type="evidence" value="ECO:0000318"/>
    <property type="project" value="GO_Central"/>
</dbReference>
<feature type="transmembrane region" description="Helical" evidence="7">
    <location>
        <begin position="30"/>
        <end position="53"/>
    </location>
</feature>
<keyword evidence="5 7" id="KW-1133">Transmembrane helix</keyword>
<evidence type="ECO:0000256" key="7">
    <source>
        <dbReference type="SAM" id="Phobius"/>
    </source>
</evidence>
<evidence type="ECO:0000256" key="6">
    <source>
        <dbReference type="ARBA" id="ARBA00023136"/>
    </source>
</evidence>
<protein>
    <submittedName>
        <fullName evidence="8">Gamma-secretase subunit APH1-like</fullName>
    </submittedName>
</protein>
<feature type="transmembrane region" description="Helical" evidence="7">
    <location>
        <begin position="65"/>
        <end position="85"/>
    </location>
</feature>
<keyword evidence="6 7" id="KW-0472">Membrane</keyword>
<dbReference type="GO" id="GO:0030674">
    <property type="term" value="F:protein-macromolecule adaptor activity"/>
    <property type="evidence" value="ECO:0000318"/>
    <property type="project" value="GO_Central"/>
</dbReference>
<organism evidence="8 9">
    <name type="scientific">Zostera marina</name>
    <name type="common">Eelgrass</name>
    <dbReference type="NCBI Taxonomy" id="29655"/>
    <lineage>
        <taxon>Eukaryota</taxon>
        <taxon>Viridiplantae</taxon>
        <taxon>Streptophyta</taxon>
        <taxon>Embryophyta</taxon>
        <taxon>Tracheophyta</taxon>
        <taxon>Spermatophyta</taxon>
        <taxon>Magnoliopsida</taxon>
        <taxon>Liliopsida</taxon>
        <taxon>Zosteraceae</taxon>
        <taxon>Zostera</taxon>
    </lineage>
</organism>
<keyword evidence="4" id="KW-0914">Notch signaling pathway</keyword>
<evidence type="ECO:0000256" key="2">
    <source>
        <dbReference type="ARBA" id="ARBA00005577"/>
    </source>
</evidence>
<feature type="transmembrane region" description="Helical" evidence="7">
    <location>
        <begin position="180"/>
        <end position="198"/>
    </location>
</feature>
<evidence type="ECO:0000256" key="5">
    <source>
        <dbReference type="ARBA" id="ARBA00022989"/>
    </source>
</evidence>
<evidence type="ECO:0000313" key="8">
    <source>
        <dbReference type="EMBL" id="KMZ58855.1"/>
    </source>
</evidence>
<feature type="transmembrane region" description="Helical" evidence="7">
    <location>
        <begin position="6"/>
        <end position="23"/>
    </location>
</feature>
<evidence type="ECO:0000313" key="9">
    <source>
        <dbReference type="Proteomes" id="UP000036987"/>
    </source>
</evidence>
<dbReference type="AlphaFoldDB" id="A0A0K9NS81"/>
<dbReference type="Proteomes" id="UP000036987">
    <property type="component" value="Unassembled WGS sequence"/>
</dbReference>
<dbReference type="GO" id="GO:0016485">
    <property type="term" value="P:protein processing"/>
    <property type="evidence" value="ECO:0000318"/>
    <property type="project" value="GO_Central"/>
</dbReference>
<keyword evidence="3 7" id="KW-0812">Transmembrane</keyword>
<keyword evidence="9" id="KW-1185">Reference proteome</keyword>
<feature type="transmembrane region" description="Helical" evidence="7">
    <location>
        <begin position="105"/>
        <end position="126"/>
    </location>
</feature>
<dbReference type="PANTHER" id="PTHR12889">
    <property type="entry name" value="GAMMA-SECRETASE SUBUNIT APH-1"/>
    <property type="match status" value="1"/>
</dbReference>
<dbReference type="InterPro" id="IPR009294">
    <property type="entry name" value="Aph-1"/>
</dbReference>